<comment type="caution">
    <text evidence="2">The sequence shown here is derived from an EMBL/GenBank/DDBJ whole genome shotgun (WGS) entry which is preliminary data.</text>
</comment>
<feature type="signal peptide" evidence="1">
    <location>
        <begin position="1"/>
        <end position="22"/>
    </location>
</feature>
<gene>
    <name evidence="2" type="ORF">NO357_16930</name>
</gene>
<keyword evidence="1" id="KW-0732">Signal</keyword>
<organism evidence="2 3">
    <name type="scientific">Marimonas arenosa</name>
    <dbReference type="NCBI Taxonomy" id="1795305"/>
    <lineage>
        <taxon>Bacteria</taxon>
        <taxon>Pseudomonadati</taxon>
        <taxon>Pseudomonadota</taxon>
        <taxon>Alphaproteobacteria</taxon>
        <taxon>Rhodobacterales</taxon>
        <taxon>Paracoccaceae</taxon>
        <taxon>Marimonas</taxon>
    </lineage>
</organism>
<dbReference type="AlphaFoldDB" id="A0AAE3WFB9"/>
<keyword evidence="3" id="KW-1185">Reference proteome</keyword>
<sequence>MFLSKLEVSALAAAVLSAGALAAAELAPRYEAMGEMTVEMGGDILELVIPYDKEKGSAYAEQKMIMGSFLTINSVGRVVGADGAPGRPMVQVTLQRQSGSFKLLSAELFDQQGFDAPMAMGADGGKGAIAEISYDNDRLEAVVEGTFLRLTGYSKGTPAPAEGAEPQPVVIRWQVDLPPLK</sequence>
<protein>
    <submittedName>
        <fullName evidence="2">Uncharacterized protein</fullName>
    </submittedName>
</protein>
<accession>A0AAE3WFB9</accession>
<reference evidence="2" key="2">
    <citation type="submission" date="2023-02" db="EMBL/GenBank/DDBJ databases">
        <title>'Rhodoalgimonas zhirmunskyi' gen. nov., isolated from a red alga.</title>
        <authorList>
            <person name="Nedashkovskaya O.I."/>
            <person name="Otstavnykh N.Y."/>
            <person name="Bystritskaya E.P."/>
            <person name="Balabanova L.A."/>
            <person name="Isaeva M.P."/>
        </authorList>
    </citation>
    <scope>NUCLEOTIDE SEQUENCE</scope>
    <source>
        <strain evidence="2">KCTC 52189</strain>
    </source>
</reference>
<reference evidence="2" key="1">
    <citation type="submission" date="2022-07" db="EMBL/GenBank/DDBJ databases">
        <authorList>
            <person name="Otstavnykh N."/>
            <person name="Isaeva M."/>
            <person name="Bystritskaya E."/>
        </authorList>
    </citation>
    <scope>NUCLEOTIDE SEQUENCE</scope>
    <source>
        <strain evidence="2">KCTC 52189</strain>
    </source>
</reference>
<evidence type="ECO:0000256" key="1">
    <source>
        <dbReference type="SAM" id="SignalP"/>
    </source>
</evidence>
<evidence type="ECO:0000313" key="3">
    <source>
        <dbReference type="Proteomes" id="UP001226762"/>
    </source>
</evidence>
<evidence type="ECO:0000313" key="2">
    <source>
        <dbReference type="EMBL" id="MDQ2091589.1"/>
    </source>
</evidence>
<dbReference type="RefSeq" id="WP_306736874.1">
    <property type="nucleotide sequence ID" value="NZ_JANHAX010000005.1"/>
</dbReference>
<dbReference type="EMBL" id="JANHAX010000005">
    <property type="protein sequence ID" value="MDQ2091589.1"/>
    <property type="molecule type" value="Genomic_DNA"/>
</dbReference>
<feature type="chain" id="PRO_5042282808" evidence="1">
    <location>
        <begin position="23"/>
        <end position="181"/>
    </location>
</feature>
<name>A0AAE3WFB9_9RHOB</name>
<dbReference type="Proteomes" id="UP001226762">
    <property type="component" value="Unassembled WGS sequence"/>
</dbReference>
<proteinExistence type="predicted"/>